<dbReference type="EMBL" id="HBHY01003797">
    <property type="protein sequence ID" value="CAE0129371.1"/>
    <property type="molecule type" value="Transcribed_RNA"/>
</dbReference>
<keyword evidence="2 4" id="KW-0808">Transferase</keyword>
<dbReference type="InterPro" id="IPR036969">
    <property type="entry name" value="Citrate_synthase_sf"/>
</dbReference>
<name>A0A7S3BCC5_9VIRI</name>
<reference evidence="5" key="1">
    <citation type="submission" date="2021-01" db="EMBL/GenBank/DDBJ databases">
        <authorList>
            <person name="Corre E."/>
            <person name="Pelletier E."/>
            <person name="Niang G."/>
            <person name="Scheremetjew M."/>
            <person name="Finn R."/>
            <person name="Kale V."/>
            <person name="Holt S."/>
            <person name="Cochrane G."/>
            <person name="Meng A."/>
            <person name="Brown T."/>
            <person name="Cohen L."/>
        </authorList>
    </citation>
    <scope>NUCLEOTIDE SEQUENCE</scope>
    <source>
        <strain evidence="5">RCC927</strain>
    </source>
</reference>
<proteinExistence type="inferred from homology"/>
<dbReference type="PANTHER" id="PTHR11739:SF8">
    <property type="entry name" value="CITRATE SYNTHASE, MITOCHONDRIAL"/>
    <property type="match status" value="1"/>
</dbReference>
<sequence length="498" mass="53089">MALRVARRLATRASGLRATTAAVATATAAAPPADFLSAVPLLVACTAPFSALAGAPAASGDDASGLRAAIEAKVPGERERLKALKAQHGNKVLGEVTLGMAIGGMRGIKGMLWETSLLDEEEGIRFRGHTIDDLQASLPAATPKGEPLPEGLLWLLLTGDVPSATQVAALKAELGARAAAQEGSVRAMCEAYRLGGMHPMTQLSSRVLFLQPKSAFAAAYGAGVPKTELWKPCYEDALDLIAVLPMVAGDIYRSSFKPSLGWVSADPSLDWAANYARMMGFKEPAMDELMRLYLTIHSDHEGGNVSAHATRLVGSALSDPYLSFSAGMNGLAGPLHGLANQEVLVWLRSVQADLGASPSTEQLTDFVWTTLKSGKVVPGYGHAVLRKTDPRYTCQRQFALKHMPDDDGFKLVSKLYEVVPEVLKATGKVKNPWPNVDAHSGVLLQHYGLREAEYYTVLFGVSRALGVLSQLVWDRALGLPIERPKSLSMAAAEKEVGQ</sequence>
<organism evidence="5">
    <name type="scientific">Prasinoderma singulare</name>
    <dbReference type="NCBI Taxonomy" id="676789"/>
    <lineage>
        <taxon>Eukaryota</taxon>
        <taxon>Viridiplantae</taxon>
        <taxon>Prasinodermophyta</taxon>
        <taxon>Prasinodermophyceae</taxon>
        <taxon>Prasinodermales</taxon>
        <taxon>Prasinodermaceae</taxon>
        <taxon>Prasinoderma</taxon>
    </lineage>
</organism>
<dbReference type="PROSITE" id="PS00480">
    <property type="entry name" value="CITRATE_SYNTHASE"/>
    <property type="match status" value="1"/>
</dbReference>
<gene>
    <name evidence="5" type="ORF">PSIN1315_LOCUS2499</name>
</gene>
<dbReference type="GO" id="GO:0046912">
    <property type="term" value="F:acyltransferase activity, acyl groups converted into alkyl on transfer"/>
    <property type="evidence" value="ECO:0007669"/>
    <property type="project" value="InterPro"/>
</dbReference>
<feature type="active site" evidence="3">
    <location>
        <position position="336"/>
    </location>
</feature>
<dbReference type="NCBIfam" id="TIGR01793">
    <property type="entry name" value="cit_synth_euk"/>
    <property type="match status" value="1"/>
</dbReference>
<feature type="active site" evidence="3">
    <location>
        <position position="437"/>
    </location>
</feature>
<dbReference type="InterPro" id="IPR019810">
    <property type="entry name" value="Citrate_synthase_AS"/>
</dbReference>
<dbReference type="Gene3D" id="1.10.580.10">
    <property type="entry name" value="Citrate Synthase, domain 1"/>
    <property type="match status" value="1"/>
</dbReference>
<evidence type="ECO:0000256" key="3">
    <source>
        <dbReference type="PIRSR" id="PIRSR610109-1"/>
    </source>
</evidence>
<dbReference type="PANTHER" id="PTHR11739">
    <property type="entry name" value="CITRATE SYNTHASE"/>
    <property type="match status" value="1"/>
</dbReference>
<dbReference type="InterPro" id="IPR002020">
    <property type="entry name" value="Citrate_synthase"/>
</dbReference>
<dbReference type="SUPFAM" id="SSF48256">
    <property type="entry name" value="Citrate synthase"/>
    <property type="match status" value="1"/>
</dbReference>
<dbReference type="PRINTS" id="PR00143">
    <property type="entry name" value="CITRTSNTHASE"/>
</dbReference>
<dbReference type="GO" id="GO:0005759">
    <property type="term" value="C:mitochondrial matrix"/>
    <property type="evidence" value="ECO:0007669"/>
    <property type="project" value="TreeGrafter"/>
</dbReference>
<dbReference type="AlphaFoldDB" id="A0A7S3BCC5"/>
<feature type="active site" evidence="3">
    <location>
        <position position="382"/>
    </location>
</feature>
<dbReference type="Pfam" id="PF00285">
    <property type="entry name" value="Citrate_synt"/>
    <property type="match status" value="1"/>
</dbReference>
<dbReference type="InterPro" id="IPR016143">
    <property type="entry name" value="Citrate_synth-like_sm_a-sub"/>
</dbReference>
<accession>A0A7S3BCC5</accession>
<evidence type="ECO:0000256" key="1">
    <source>
        <dbReference type="ARBA" id="ARBA00010566"/>
    </source>
</evidence>
<dbReference type="Gene3D" id="1.10.230.10">
    <property type="entry name" value="Cytochrome P450-Terp, domain 2"/>
    <property type="match status" value="1"/>
</dbReference>
<dbReference type="InterPro" id="IPR010109">
    <property type="entry name" value="Citrate_synthase_euk"/>
</dbReference>
<evidence type="ECO:0000256" key="2">
    <source>
        <dbReference type="ARBA" id="ARBA00022679"/>
    </source>
</evidence>
<dbReference type="GO" id="GO:0006101">
    <property type="term" value="P:citrate metabolic process"/>
    <property type="evidence" value="ECO:0007669"/>
    <property type="project" value="InterPro"/>
</dbReference>
<protein>
    <recommendedName>
        <fullName evidence="4">Citrate synthase</fullName>
    </recommendedName>
</protein>
<dbReference type="GO" id="GO:0005975">
    <property type="term" value="P:carbohydrate metabolic process"/>
    <property type="evidence" value="ECO:0007669"/>
    <property type="project" value="TreeGrafter"/>
</dbReference>
<dbReference type="NCBIfam" id="NF007128">
    <property type="entry name" value="PRK09569.1"/>
    <property type="match status" value="1"/>
</dbReference>
<dbReference type="FunFam" id="1.10.230.10:FF:000001">
    <property type="entry name" value="Citrate synthase"/>
    <property type="match status" value="1"/>
</dbReference>
<dbReference type="InterPro" id="IPR016142">
    <property type="entry name" value="Citrate_synth-like_lrg_a-sub"/>
</dbReference>
<dbReference type="GO" id="GO:0006099">
    <property type="term" value="P:tricarboxylic acid cycle"/>
    <property type="evidence" value="ECO:0007669"/>
    <property type="project" value="InterPro"/>
</dbReference>
<comment type="similarity">
    <text evidence="1 4">Belongs to the citrate synthase family.</text>
</comment>
<evidence type="ECO:0000313" key="5">
    <source>
        <dbReference type="EMBL" id="CAE0129371.1"/>
    </source>
</evidence>
<evidence type="ECO:0000256" key="4">
    <source>
        <dbReference type="RuleBase" id="RU000441"/>
    </source>
</evidence>